<name>A0A8S4PW91_OWEFU</name>
<dbReference type="Proteomes" id="UP000749559">
    <property type="component" value="Unassembled WGS sequence"/>
</dbReference>
<feature type="non-terminal residue" evidence="1">
    <location>
        <position position="1"/>
    </location>
</feature>
<dbReference type="AlphaFoldDB" id="A0A8S4PW91"/>
<comment type="caution">
    <text evidence="1">The sequence shown here is derived from an EMBL/GenBank/DDBJ whole genome shotgun (WGS) entry which is preliminary data.</text>
</comment>
<proteinExistence type="predicted"/>
<protein>
    <submittedName>
        <fullName evidence="1">Uncharacterized protein</fullName>
    </submittedName>
</protein>
<accession>A0A8S4PW91</accession>
<evidence type="ECO:0000313" key="1">
    <source>
        <dbReference type="EMBL" id="CAH1797873.1"/>
    </source>
</evidence>
<feature type="non-terminal residue" evidence="1">
    <location>
        <position position="102"/>
    </location>
</feature>
<gene>
    <name evidence="1" type="ORF">OFUS_LOCUS22087</name>
</gene>
<dbReference type="EMBL" id="CAIIXF020000010">
    <property type="protein sequence ID" value="CAH1797873.1"/>
    <property type="molecule type" value="Genomic_DNA"/>
</dbReference>
<sequence>NTLPHTPIPHTTQSPDVHRQCAHPKPLVFRMSSSRNTPARDSIPMVAGSVLCNPCLSSRSCASFNTRAALKALVITMVVNMIIKYINEYIFLIAQPDSPLMT</sequence>
<reference evidence="1" key="1">
    <citation type="submission" date="2022-03" db="EMBL/GenBank/DDBJ databases">
        <authorList>
            <person name="Martin C."/>
        </authorList>
    </citation>
    <scope>NUCLEOTIDE SEQUENCE</scope>
</reference>
<evidence type="ECO:0000313" key="2">
    <source>
        <dbReference type="Proteomes" id="UP000749559"/>
    </source>
</evidence>
<organism evidence="1 2">
    <name type="scientific">Owenia fusiformis</name>
    <name type="common">Polychaete worm</name>
    <dbReference type="NCBI Taxonomy" id="6347"/>
    <lineage>
        <taxon>Eukaryota</taxon>
        <taxon>Metazoa</taxon>
        <taxon>Spiralia</taxon>
        <taxon>Lophotrochozoa</taxon>
        <taxon>Annelida</taxon>
        <taxon>Polychaeta</taxon>
        <taxon>Sedentaria</taxon>
        <taxon>Canalipalpata</taxon>
        <taxon>Sabellida</taxon>
        <taxon>Oweniida</taxon>
        <taxon>Oweniidae</taxon>
        <taxon>Owenia</taxon>
    </lineage>
</organism>
<keyword evidence="2" id="KW-1185">Reference proteome</keyword>